<keyword evidence="2" id="KW-1185">Reference proteome</keyword>
<dbReference type="InterPro" id="IPR029058">
    <property type="entry name" value="AB_hydrolase_fold"/>
</dbReference>
<organism evidence="1 2">
    <name type="scientific">Rhipicephalus microplus</name>
    <name type="common">Cattle tick</name>
    <name type="synonym">Boophilus microplus</name>
    <dbReference type="NCBI Taxonomy" id="6941"/>
    <lineage>
        <taxon>Eukaryota</taxon>
        <taxon>Metazoa</taxon>
        <taxon>Ecdysozoa</taxon>
        <taxon>Arthropoda</taxon>
        <taxon>Chelicerata</taxon>
        <taxon>Arachnida</taxon>
        <taxon>Acari</taxon>
        <taxon>Parasitiformes</taxon>
        <taxon>Ixodida</taxon>
        <taxon>Ixodoidea</taxon>
        <taxon>Ixodidae</taxon>
        <taxon>Rhipicephalinae</taxon>
        <taxon>Rhipicephalus</taxon>
        <taxon>Boophilus</taxon>
    </lineage>
</organism>
<evidence type="ECO:0000313" key="1">
    <source>
        <dbReference type="EMBL" id="KAH8028956.1"/>
    </source>
</evidence>
<evidence type="ECO:0000313" key="2">
    <source>
        <dbReference type="Proteomes" id="UP000821866"/>
    </source>
</evidence>
<gene>
    <name evidence="1" type="ORF">HPB51_021103</name>
</gene>
<dbReference type="Proteomes" id="UP000821866">
    <property type="component" value="Chromosome 4"/>
</dbReference>
<reference evidence="1" key="2">
    <citation type="submission" date="2021-09" db="EMBL/GenBank/DDBJ databases">
        <authorList>
            <person name="Jia N."/>
            <person name="Wang J."/>
            <person name="Shi W."/>
            <person name="Du L."/>
            <person name="Sun Y."/>
            <person name="Zhan W."/>
            <person name="Jiang J."/>
            <person name="Wang Q."/>
            <person name="Zhang B."/>
            <person name="Ji P."/>
            <person name="Sakyi L.B."/>
            <person name="Cui X."/>
            <person name="Yuan T."/>
            <person name="Jiang B."/>
            <person name="Yang W."/>
            <person name="Lam T.T.-Y."/>
            <person name="Chang Q."/>
            <person name="Ding S."/>
            <person name="Wang X."/>
            <person name="Zhu J."/>
            <person name="Ruan X."/>
            <person name="Zhao L."/>
            <person name="Wei J."/>
            <person name="Que T."/>
            <person name="Du C."/>
            <person name="Cheng J."/>
            <person name="Dai P."/>
            <person name="Han X."/>
            <person name="Huang E."/>
            <person name="Gao Y."/>
            <person name="Liu J."/>
            <person name="Shao H."/>
            <person name="Ye R."/>
            <person name="Li L."/>
            <person name="Wei W."/>
            <person name="Wang X."/>
            <person name="Wang C."/>
            <person name="Huo Q."/>
            <person name="Li W."/>
            <person name="Guo W."/>
            <person name="Chen H."/>
            <person name="Chen S."/>
            <person name="Zhou L."/>
            <person name="Zhou L."/>
            <person name="Ni X."/>
            <person name="Tian J."/>
            <person name="Zhou Y."/>
            <person name="Sheng Y."/>
            <person name="Liu T."/>
            <person name="Pan Y."/>
            <person name="Xia L."/>
            <person name="Li J."/>
            <person name="Zhao F."/>
            <person name="Cao W."/>
        </authorList>
    </citation>
    <scope>NUCLEOTIDE SEQUENCE</scope>
    <source>
        <strain evidence="1">Rmic-2018</strain>
        <tissue evidence="1">Larvae</tissue>
    </source>
</reference>
<dbReference type="AlphaFoldDB" id="A0A9J6E3T3"/>
<reference evidence="1" key="1">
    <citation type="journal article" date="2020" name="Cell">
        <title>Large-Scale Comparative Analyses of Tick Genomes Elucidate Their Genetic Diversity and Vector Capacities.</title>
        <authorList>
            <consortium name="Tick Genome and Microbiome Consortium (TIGMIC)"/>
            <person name="Jia N."/>
            <person name="Wang J."/>
            <person name="Shi W."/>
            <person name="Du L."/>
            <person name="Sun Y."/>
            <person name="Zhan W."/>
            <person name="Jiang J.F."/>
            <person name="Wang Q."/>
            <person name="Zhang B."/>
            <person name="Ji P."/>
            <person name="Bell-Sakyi L."/>
            <person name="Cui X.M."/>
            <person name="Yuan T.T."/>
            <person name="Jiang B.G."/>
            <person name="Yang W.F."/>
            <person name="Lam T.T."/>
            <person name="Chang Q.C."/>
            <person name="Ding S.J."/>
            <person name="Wang X.J."/>
            <person name="Zhu J.G."/>
            <person name="Ruan X.D."/>
            <person name="Zhao L."/>
            <person name="Wei J.T."/>
            <person name="Ye R.Z."/>
            <person name="Que T.C."/>
            <person name="Du C.H."/>
            <person name="Zhou Y.H."/>
            <person name="Cheng J.X."/>
            <person name="Dai P.F."/>
            <person name="Guo W.B."/>
            <person name="Han X.H."/>
            <person name="Huang E.J."/>
            <person name="Li L.F."/>
            <person name="Wei W."/>
            <person name="Gao Y.C."/>
            <person name="Liu J.Z."/>
            <person name="Shao H.Z."/>
            <person name="Wang X."/>
            <person name="Wang C.C."/>
            <person name="Yang T.C."/>
            <person name="Huo Q.B."/>
            <person name="Li W."/>
            <person name="Chen H.Y."/>
            <person name="Chen S.E."/>
            <person name="Zhou L.G."/>
            <person name="Ni X.B."/>
            <person name="Tian J.H."/>
            <person name="Sheng Y."/>
            <person name="Liu T."/>
            <person name="Pan Y.S."/>
            <person name="Xia L.Y."/>
            <person name="Li J."/>
            <person name="Zhao F."/>
            <person name="Cao W.C."/>
        </authorList>
    </citation>
    <scope>NUCLEOTIDE SEQUENCE</scope>
    <source>
        <strain evidence="1">Rmic-2018</strain>
    </source>
</reference>
<accession>A0A9J6E3T3</accession>
<comment type="caution">
    <text evidence="1">The sequence shown here is derived from an EMBL/GenBank/DDBJ whole genome shotgun (WGS) entry which is preliminary data.</text>
</comment>
<name>A0A9J6E3T3_RHIMP</name>
<dbReference type="EMBL" id="JABSTU010000006">
    <property type="protein sequence ID" value="KAH8028956.1"/>
    <property type="molecule type" value="Genomic_DNA"/>
</dbReference>
<protein>
    <submittedName>
        <fullName evidence="1">Uncharacterized protein</fullName>
    </submittedName>
</protein>
<proteinExistence type="predicted"/>
<dbReference type="VEuPathDB" id="VectorBase:LOC119168638"/>
<dbReference type="Gene3D" id="3.40.50.1820">
    <property type="entry name" value="alpha/beta hydrolase"/>
    <property type="match status" value="1"/>
</dbReference>
<sequence>MCLDRGVSAVKVGRVGRGKYEHAAFTIMKGDSTLSLRQRRHSAVTVVIYMHIHAGRYMIPFRHPRVPEQYLMMRDFAFFDKVHKVFTEREEYIHKYMFSQPGALTGAINYYRAFNNDKEQLNKLRVPRAQHTNTYFVGAEGSISHFTRRHL</sequence>